<evidence type="ECO:0000313" key="3">
    <source>
        <dbReference type="Proteomes" id="UP000234331"/>
    </source>
</evidence>
<dbReference type="GO" id="GO:0004803">
    <property type="term" value="F:transposase activity"/>
    <property type="evidence" value="ECO:0007669"/>
    <property type="project" value="TreeGrafter"/>
</dbReference>
<dbReference type="PANTHER" id="PTHR10948:SF23">
    <property type="entry name" value="TRANSPOSASE INSI FOR INSERTION SEQUENCE ELEMENT IS30A-RELATED"/>
    <property type="match status" value="1"/>
</dbReference>
<dbReference type="GO" id="GO:0032196">
    <property type="term" value="P:transposition"/>
    <property type="evidence" value="ECO:0007669"/>
    <property type="project" value="TreeGrafter"/>
</dbReference>
<name>A0A2I2L264_9ACTN</name>
<dbReference type="InterPro" id="IPR051917">
    <property type="entry name" value="Transposase-Integrase"/>
</dbReference>
<dbReference type="EMBL" id="FZMO01000556">
    <property type="protein sequence ID" value="SNQ51957.1"/>
    <property type="molecule type" value="Genomic_DNA"/>
</dbReference>
<dbReference type="AlphaFoldDB" id="A0A2I2L264"/>
<dbReference type="RefSeq" id="WP_101836237.1">
    <property type="nucleotide sequence ID" value="NZ_FZMO01000556.1"/>
</dbReference>
<dbReference type="Proteomes" id="UP000234331">
    <property type="component" value="Unassembled WGS sequence"/>
</dbReference>
<evidence type="ECO:0000313" key="2">
    <source>
        <dbReference type="EMBL" id="SNQ51957.1"/>
    </source>
</evidence>
<dbReference type="Pfam" id="PF13936">
    <property type="entry name" value="HTH_38"/>
    <property type="match status" value="1"/>
</dbReference>
<organism evidence="2 3">
    <name type="scientific">Frankia canadensis</name>
    <dbReference type="NCBI Taxonomy" id="1836972"/>
    <lineage>
        <taxon>Bacteria</taxon>
        <taxon>Bacillati</taxon>
        <taxon>Actinomycetota</taxon>
        <taxon>Actinomycetes</taxon>
        <taxon>Frankiales</taxon>
        <taxon>Frankiaceae</taxon>
        <taxon>Frankia</taxon>
    </lineage>
</organism>
<dbReference type="Gene3D" id="1.10.10.60">
    <property type="entry name" value="Homeodomain-like"/>
    <property type="match status" value="1"/>
</dbReference>
<reference evidence="2 3" key="1">
    <citation type="submission" date="2017-06" db="EMBL/GenBank/DDBJ databases">
        <authorList>
            <person name="Kim H.J."/>
            <person name="Triplett B.A."/>
        </authorList>
    </citation>
    <scope>NUCLEOTIDE SEQUENCE [LARGE SCALE GENOMIC DNA]</scope>
    <source>
        <strain evidence="2">FRACA_ARgP5</strain>
    </source>
</reference>
<feature type="domain" description="Transposase IS30-like HTH" evidence="1">
    <location>
        <begin position="5"/>
        <end position="45"/>
    </location>
</feature>
<dbReference type="PANTHER" id="PTHR10948">
    <property type="entry name" value="TRANSPOSASE"/>
    <property type="match status" value="1"/>
</dbReference>
<dbReference type="GO" id="GO:0005829">
    <property type="term" value="C:cytosol"/>
    <property type="evidence" value="ECO:0007669"/>
    <property type="project" value="TreeGrafter"/>
</dbReference>
<keyword evidence="3" id="KW-1185">Reference proteome</keyword>
<accession>A0A2I2L264</accession>
<gene>
    <name evidence="2" type="ORF">FRACA_880008</name>
</gene>
<proteinExistence type="predicted"/>
<protein>
    <recommendedName>
        <fullName evidence="1">Transposase IS30-like HTH domain-containing protein</fullName>
    </recommendedName>
</protein>
<sequence length="145" mass="16716">MRGVELTLEDRESISRGLAEELSHRAIGKQLGRSQSVISREVARNGGDADYRAADAQRRAEEKRRRPKLFKLERDRRLHDAVAERLAADYSPQQVANRLATEFPHDPEMRGSHETIYQTLFVQARSELRTQLKLALRSGRVERRP</sequence>
<dbReference type="OrthoDB" id="9803231at2"/>
<dbReference type="InterPro" id="IPR025246">
    <property type="entry name" value="IS30-like_HTH"/>
</dbReference>
<evidence type="ECO:0000259" key="1">
    <source>
        <dbReference type="Pfam" id="PF13936"/>
    </source>
</evidence>